<dbReference type="Pfam" id="PF09722">
    <property type="entry name" value="Xre_MbcA_ParS_C"/>
    <property type="match status" value="1"/>
</dbReference>
<dbReference type="AlphaFoldDB" id="A0A1W0CLE8"/>
<comment type="caution">
    <text evidence="3">The sequence shown here is derived from an EMBL/GenBank/DDBJ whole genome shotgun (WGS) entry which is preliminary data.</text>
</comment>
<accession>A0A1W0CLE8</accession>
<dbReference type="RefSeq" id="WP_081556325.1">
    <property type="nucleotide sequence ID" value="NZ_JBBIGS010000086.1"/>
</dbReference>
<reference evidence="3 4" key="1">
    <citation type="submission" date="2017-02" db="EMBL/GenBank/DDBJ databases">
        <title>Chromobacterium haemolyticum H5244.</title>
        <authorList>
            <person name="Gulvik C.A."/>
        </authorList>
    </citation>
    <scope>NUCLEOTIDE SEQUENCE [LARGE SCALE GENOMIC DNA]</scope>
    <source>
        <strain evidence="3 4">H5244</strain>
    </source>
</reference>
<dbReference type="Proteomes" id="UP000192721">
    <property type="component" value="Unassembled WGS sequence"/>
</dbReference>
<dbReference type="GO" id="GO:0003677">
    <property type="term" value="F:DNA binding"/>
    <property type="evidence" value="ECO:0007669"/>
    <property type="project" value="InterPro"/>
</dbReference>
<dbReference type="InterPro" id="IPR024467">
    <property type="entry name" value="Xre/MbcA/ParS-like_toxin-bd"/>
</dbReference>
<dbReference type="InterPro" id="IPR011979">
    <property type="entry name" value="Antitox_Xre"/>
</dbReference>
<evidence type="ECO:0000313" key="4">
    <source>
        <dbReference type="Proteomes" id="UP000192721"/>
    </source>
</evidence>
<name>A0A1W0CLE8_9NEIS</name>
<proteinExistence type="predicted"/>
<evidence type="ECO:0000259" key="1">
    <source>
        <dbReference type="Pfam" id="PF09722"/>
    </source>
</evidence>
<dbReference type="NCBIfam" id="TIGR02293">
    <property type="entry name" value="TAS_TIGR02293"/>
    <property type="match status" value="1"/>
</dbReference>
<feature type="domain" description="Antitoxin Xre/MbcA/ParS-like toxin-binding" evidence="1">
    <location>
        <begin position="102"/>
        <end position="148"/>
    </location>
</feature>
<dbReference type="EMBL" id="MUKV01000027">
    <property type="protein sequence ID" value="OQS35422.1"/>
    <property type="molecule type" value="Genomic_DNA"/>
</dbReference>
<evidence type="ECO:0000313" key="3">
    <source>
        <dbReference type="EMBL" id="OQS35422.1"/>
    </source>
</evidence>
<gene>
    <name evidence="3" type="ORF">B0T45_17330</name>
</gene>
<dbReference type="InterPro" id="IPR046847">
    <property type="entry name" value="Xre-like_HTH"/>
</dbReference>
<dbReference type="Pfam" id="PF20432">
    <property type="entry name" value="Xre-like-HTH"/>
    <property type="match status" value="1"/>
</dbReference>
<evidence type="ECO:0000259" key="2">
    <source>
        <dbReference type="Pfam" id="PF20432"/>
    </source>
</evidence>
<organism evidence="3 4">
    <name type="scientific">Chromobacterium haemolyticum</name>
    <dbReference type="NCBI Taxonomy" id="394935"/>
    <lineage>
        <taxon>Bacteria</taxon>
        <taxon>Pseudomonadati</taxon>
        <taxon>Pseudomonadota</taxon>
        <taxon>Betaproteobacteria</taxon>
        <taxon>Neisseriales</taxon>
        <taxon>Chromobacteriaceae</taxon>
        <taxon>Chromobacterium</taxon>
    </lineage>
</organism>
<sequence length="154" mass="17114">MRALQVFVPETPVPPMVEHNLLQELSVLVGQEIRNDFDVAKVVELGVDTGMLERLVDAGLSRGELEFVIPPRTLSHRIKKGQTLNTEESERGVRVAKLLLLAEELFGDKDAAAQWLRKPLHRFEGKSPLDMAHTEPGARLVEQLIAQANEGYAA</sequence>
<protein>
    <submittedName>
        <fullName evidence="3">Uncharacterized protein</fullName>
    </submittedName>
</protein>
<feature type="domain" description="Antitoxin Xre-like helix-turn-helix" evidence="2">
    <location>
        <begin position="40"/>
        <end position="96"/>
    </location>
</feature>